<gene>
    <name evidence="3" type="primary">LOC118406678</name>
    <name evidence="4" type="synonym">LOC118408251</name>
</gene>
<protein>
    <submittedName>
        <fullName evidence="3 4">P2X purinoceptor 7-like</fullName>
    </submittedName>
</protein>
<proteinExistence type="predicted"/>
<keyword evidence="2" id="KW-1185">Reference proteome</keyword>
<dbReference type="KEGG" id="bfo:118408251"/>
<dbReference type="PANTHER" id="PTHR36981:SF1">
    <property type="entry name" value="P2X PURINORECEPTOR 7 INTRACELLULAR DOMAIN-CONTAINING PROTEIN"/>
    <property type="match status" value="1"/>
</dbReference>
<dbReference type="KEGG" id="bfo:118406678"/>
<evidence type="ECO:0000313" key="3">
    <source>
        <dbReference type="RefSeq" id="XP_035662834.1"/>
    </source>
</evidence>
<dbReference type="InterPro" id="IPR046815">
    <property type="entry name" value="P2RX7_C"/>
</dbReference>
<dbReference type="RefSeq" id="XP_035664801.1">
    <property type="nucleotide sequence ID" value="XM_035808908.1"/>
</dbReference>
<dbReference type="RefSeq" id="XP_035662834.1">
    <property type="nucleotide sequence ID" value="XM_035806941.1"/>
</dbReference>
<dbReference type="GeneID" id="118406678"/>
<dbReference type="Proteomes" id="UP000001554">
    <property type="component" value="Chromosome 19"/>
</dbReference>
<feature type="domain" description="P2X purinoreceptor 7 intracellular" evidence="1">
    <location>
        <begin position="7"/>
        <end position="172"/>
    </location>
</feature>
<dbReference type="OMA" id="MPSATEC"/>
<dbReference type="AlphaFoldDB" id="A0A9J7HRP7"/>
<dbReference type="PANTHER" id="PTHR36981">
    <property type="entry name" value="ZGC:195170"/>
    <property type="match status" value="1"/>
</dbReference>
<accession>A0A9J7HRP7</accession>
<reference evidence="2" key="1">
    <citation type="journal article" date="2020" name="Nat. Ecol. Evol.">
        <title>Deeply conserved synteny resolves early events in vertebrate evolution.</title>
        <authorList>
            <person name="Simakov O."/>
            <person name="Marletaz F."/>
            <person name="Yue J.X."/>
            <person name="O'Connell B."/>
            <person name="Jenkins J."/>
            <person name="Brandt A."/>
            <person name="Calef R."/>
            <person name="Tung C.H."/>
            <person name="Huang T.K."/>
            <person name="Schmutz J."/>
            <person name="Satoh N."/>
            <person name="Yu J.K."/>
            <person name="Putnam N.H."/>
            <person name="Green R.E."/>
            <person name="Rokhsar D.S."/>
        </authorList>
    </citation>
    <scope>NUCLEOTIDE SEQUENCE [LARGE SCALE GENOMIC DNA]</scope>
    <source>
        <strain evidence="2">S238N-H82</strain>
    </source>
</reference>
<name>A0A9J7HRP7_BRAFL</name>
<dbReference type="OrthoDB" id="5955457at2759"/>
<evidence type="ECO:0000313" key="4">
    <source>
        <dbReference type="RefSeq" id="XP_035664801.1"/>
    </source>
</evidence>
<sequence>MAGADRDTTDLDQAVPFLPYQFEPEAGEDDSDTAEVEDRGNAERLTSLTWCTCGHCVIMPTAAECICCHELSPINDKRHQLVTPVPDCITLHPGFRSICLDIWCLQCAYFQYRQEYGPSQDPTHERYRYVAYRQLVRWCWGWLGARIRVINPACAVKKIRETFPSAQYTGFKYPPLD</sequence>
<dbReference type="Pfam" id="PF20478">
    <property type="entry name" value="P2RX7_C"/>
    <property type="match status" value="1"/>
</dbReference>
<evidence type="ECO:0000313" key="2">
    <source>
        <dbReference type="Proteomes" id="UP000001554"/>
    </source>
</evidence>
<evidence type="ECO:0000259" key="1">
    <source>
        <dbReference type="Pfam" id="PF20478"/>
    </source>
</evidence>
<organism evidence="2 3">
    <name type="scientific">Branchiostoma floridae</name>
    <name type="common">Florida lancelet</name>
    <name type="synonym">Amphioxus</name>
    <dbReference type="NCBI Taxonomy" id="7739"/>
    <lineage>
        <taxon>Eukaryota</taxon>
        <taxon>Metazoa</taxon>
        <taxon>Chordata</taxon>
        <taxon>Cephalochordata</taxon>
        <taxon>Leptocardii</taxon>
        <taxon>Amphioxiformes</taxon>
        <taxon>Branchiostomatidae</taxon>
        <taxon>Branchiostoma</taxon>
    </lineage>
</organism>
<reference evidence="3 4" key="2">
    <citation type="submission" date="2025-04" db="UniProtKB">
        <authorList>
            <consortium name="RefSeq"/>
        </authorList>
    </citation>
    <scope>IDENTIFICATION</scope>
    <source>
        <strain evidence="3 4">S238N-H82</strain>
        <tissue evidence="3 4">Testes</tissue>
    </source>
</reference>